<feature type="transmembrane region" description="Helical" evidence="1">
    <location>
        <begin position="12"/>
        <end position="32"/>
    </location>
</feature>
<dbReference type="EMBL" id="CAFBPS010000022">
    <property type="protein sequence ID" value="CAB5024735.1"/>
    <property type="molecule type" value="Genomic_DNA"/>
</dbReference>
<name>A0A6J6RLD0_9ZZZZ</name>
<evidence type="ECO:0000313" key="2">
    <source>
        <dbReference type="EMBL" id="CAB4720974.1"/>
    </source>
</evidence>
<evidence type="ECO:0000313" key="4">
    <source>
        <dbReference type="EMBL" id="CAB4802531.1"/>
    </source>
</evidence>
<evidence type="ECO:0000256" key="1">
    <source>
        <dbReference type="SAM" id="Phobius"/>
    </source>
</evidence>
<dbReference type="InterPro" id="IPR051790">
    <property type="entry name" value="Cytochrome_c-biogenesis_DsbD"/>
</dbReference>
<feature type="transmembrane region" description="Helical" evidence="1">
    <location>
        <begin position="52"/>
        <end position="73"/>
    </location>
</feature>
<evidence type="ECO:0000313" key="5">
    <source>
        <dbReference type="EMBL" id="CAB4863338.1"/>
    </source>
</evidence>
<dbReference type="EMBL" id="CAEZZP010000015">
    <property type="protein sequence ID" value="CAB4765295.1"/>
    <property type="molecule type" value="Genomic_DNA"/>
</dbReference>
<dbReference type="PANTHER" id="PTHR31272:SF4">
    <property type="entry name" value="CYTOCHROME C-TYPE BIOGENESIS PROTEIN HI_1454-RELATED"/>
    <property type="match status" value="1"/>
</dbReference>
<dbReference type="EMBL" id="CAFBLJ010000021">
    <property type="protein sequence ID" value="CAB4863338.1"/>
    <property type="molecule type" value="Genomic_DNA"/>
</dbReference>
<sequence>MIASSDRLWLSFGSGLLAAVNPCGFVLLPTYLMYFLGVSGRPGTQRATVRRALLVSAALSAGFMTVFVIVGGISRLFTNWLNQNAKYVGLLIGVALVILGIAMLFGYRLPFSTPKLETGKRDQTIASMYVFGLAYAIASIGCTIGPFSATVLGTIDTDGFVQGIFAIVLYGVAMSLLITTLTVTLALAQGGLLKSLRTGMTYVETASAIVMILSGLYLSWYWFNDIRNKYDDDLTGRVLNWQERIAQYIDNNRLVLAIVFAVIVGSALTYTFASRRRDLERSS</sequence>
<proteinExistence type="predicted"/>
<accession>A0A6J6RLD0</accession>
<dbReference type="AlphaFoldDB" id="A0A6J6RLD0"/>
<dbReference type="EMBL" id="CAFBMF010000038">
    <property type="protein sequence ID" value="CAB4898051.1"/>
    <property type="molecule type" value="Genomic_DNA"/>
</dbReference>
<evidence type="ECO:0000313" key="6">
    <source>
        <dbReference type="EMBL" id="CAB4898051.1"/>
    </source>
</evidence>
<dbReference type="EMBL" id="CAFAAL010000052">
    <property type="protein sequence ID" value="CAB4802531.1"/>
    <property type="molecule type" value="Genomic_DNA"/>
</dbReference>
<reference evidence="2" key="1">
    <citation type="submission" date="2020-05" db="EMBL/GenBank/DDBJ databases">
        <authorList>
            <person name="Chiriac C."/>
            <person name="Salcher M."/>
            <person name="Ghai R."/>
            <person name="Kavagutti S V."/>
        </authorList>
    </citation>
    <scope>NUCLEOTIDE SEQUENCE</scope>
</reference>
<keyword evidence="1" id="KW-0472">Membrane</keyword>
<evidence type="ECO:0000313" key="3">
    <source>
        <dbReference type="EMBL" id="CAB4765295.1"/>
    </source>
</evidence>
<feature type="transmembrane region" description="Helical" evidence="1">
    <location>
        <begin position="85"/>
        <end position="107"/>
    </location>
</feature>
<feature type="transmembrane region" description="Helical" evidence="1">
    <location>
        <begin position="128"/>
        <end position="152"/>
    </location>
</feature>
<keyword evidence="1" id="KW-1133">Transmembrane helix</keyword>
<gene>
    <name evidence="2" type="ORF">UFOPK2658_01024</name>
    <name evidence="3" type="ORF">UFOPK2880_00421</name>
    <name evidence="4" type="ORF">UFOPK3004_00756</name>
    <name evidence="5" type="ORF">UFOPK3304_00584</name>
    <name evidence="6" type="ORF">UFOPK3494_00786</name>
    <name evidence="7" type="ORF">UFOPK4134_00487</name>
</gene>
<evidence type="ECO:0000313" key="7">
    <source>
        <dbReference type="EMBL" id="CAB5024735.1"/>
    </source>
</evidence>
<organism evidence="2">
    <name type="scientific">freshwater metagenome</name>
    <dbReference type="NCBI Taxonomy" id="449393"/>
    <lineage>
        <taxon>unclassified sequences</taxon>
        <taxon>metagenomes</taxon>
        <taxon>ecological metagenomes</taxon>
    </lineage>
</organism>
<feature type="transmembrane region" description="Helical" evidence="1">
    <location>
        <begin position="254"/>
        <end position="273"/>
    </location>
</feature>
<feature type="transmembrane region" description="Helical" evidence="1">
    <location>
        <begin position="164"/>
        <end position="188"/>
    </location>
</feature>
<keyword evidence="1" id="KW-0812">Transmembrane</keyword>
<feature type="transmembrane region" description="Helical" evidence="1">
    <location>
        <begin position="200"/>
        <end position="223"/>
    </location>
</feature>
<dbReference type="EMBL" id="CAEZYH010000038">
    <property type="protein sequence ID" value="CAB4720974.1"/>
    <property type="molecule type" value="Genomic_DNA"/>
</dbReference>
<protein>
    <submittedName>
        <fullName evidence="2">Unannotated protein</fullName>
    </submittedName>
</protein>
<dbReference type="PANTHER" id="PTHR31272">
    <property type="entry name" value="CYTOCHROME C-TYPE BIOGENESIS PROTEIN HI_1454-RELATED"/>
    <property type="match status" value="1"/>
</dbReference>